<sequence>MLRSIAAGTAPALPSMGPGLVLRVLSKRPRPAAGAPGPLTSEFVLPGLDLDHVARYARALGFAPGAIPLTYWYLPVQRAHMATLLSDAFPYRLAGIVHVENELVAHADVAPGVPIRIATRIDILPPTQSGAVYCTLETVGSARGEPVFTSTSKYLAVRGQGGRAESAVKRAAKPAVQPGATIDSWSVGPASGRAYARLSGDWNPIHLTRWSARLMGLPAPIIHGMQSLAKTCAALEKSAGRRVARISVRFTAPVPLGSTAELTAGSEPGRYLLFCGGVRAAEGAYTHG</sequence>
<gene>
    <name evidence="2" type="ORF">LPB04_17060</name>
</gene>
<protein>
    <recommendedName>
        <fullName evidence="1">MaoC-like domain-containing protein</fullName>
    </recommendedName>
</protein>
<organism evidence="2 3">
    <name type="scientific">Massilia litorea</name>
    <dbReference type="NCBI Taxonomy" id="2769491"/>
    <lineage>
        <taxon>Bacteria</taxon>
        <taxon>Pseudomonadati</taxon>
        <taxon>Pseudomonadota</taxon>
        <taxon>Betaproteobacteria</taxon>
        <taxon>Burkholderiales</taxon>
        <taxon>Oxalobacteraceae</taxon>
        <taxon>Telluria group</taxon>
        <taxon>Massilia</taxon>
    </lineage>
</organism>
<dbReference type="SUPFAM" id="SSF54637">
    <property type="entry name" value="Thioesterase/thiol ester dehydrase-isomerase"/>
    <property type="match status" value="2"/>
</dbReference>
<dbReference type="Pfam" id="PF01575">
    <property type="entry name" value="MaoC_dehydratas"/>
    <property type="match status" value="1"/>
</dbReference>
<dbReference type="EMBL" id="CP062941">
    <property type="protein sequence ID" value="QOL48657.1"/>
    <property type="molecule type" value="Genomic_DNA"/>
</dbReference>
<accession>A0A7L9U168</accession>
<dbReference type="AlphaFoldDB" id="A0A7L9U168"/>
<keyword evidence="3" id="KW-1185">Reference proteome</keyword>
<dbReference type="PANTHER" id="PTHR43841:SF3">
    <property type="entry name" value="(3R)-HYDROXYACYL-ACP DEHYDRATASE SUBUNIT HADB"/>
    <property type="match status" value="1"/>
</dbReference>
<reference evidence="2 3" key="1">
    <citation type="submission" date="2020-10" db="EMBL/GenBank/DDBJ databases">
        <title>Genome sequencing of Massilia sp. LPB0304.</title>
        <authorList>
            <person name="Kim J."/>
        </authorList>
    </citation>
    <scope>NUCLEOTIDE SEQUENCE [LARGE SCALE GENOMIC DNA]</scope>
    <source>
        <strain evidence="2 3">LPB0304</strain>
    </source>
</reference>
<evidence type="ECO:0000313" key="3">
    <source>
        <dbReference type="Proteomes" id="UP000593875"/>
    </source>
</evidence>
<proteinExistence type="predicted"/>
<dbReference type="KEGG" id="mlir:LPB04_17060"/>
<dbReference type="InterPro" id="IPR029069">
    <property type="entry name" value="HotDog_dom_sf"/>
</dbReference>
<dbReference type="InterPro" id="IPR002539">
    <property type="entry name" value="MaoC-like_dom"/>
</dbReference>
<name>A0A7L9U168_9BURK</name>
<evidence type="ECO:0000313" key="2">
    <source>
        <dbReference type="EMBL" id="QOL48657.1"/>
    </source>
</evidence>
<dbReference type="RefSeq" id="WP_193685700.1">
    <property type="nucleotide sequence ID" value="NZ_CP062941.1"/>
</dbReference>
<dbReference type="PANTHER" id="PTHR43841">
    <property type="entry name" value="3-HYDROXYACYL-THIOESTER DEHYDRATASE HTDX-RELATED"/>
    <property type="match status" value="1"/>
</dbReference>
<evidence type="ECO:0000259" key="1">
    <source>
        <dbReference type="Pfam" id="PF01575"/>
    </source>
</evidence>
<dbReference type="Proteomes" id="UP000593875">
    <property type="component" value="Chromosome"/>
</dbReference>
<dbReference type="Gene3D" id="3.10.129.10">
    <property type="entry name" value="Hotdog Thioesterase"/>
    <property type="match status" value="1"/>
</dbReference>
<feature type="domain" description="MaoC-like" evidence="1">
    <location>
        <begin position="182"/>
        <end position="263"/>
    </location>
</feature>